<proteinExistence type="predicted"/>
<comment type="caution">
    <text evidence="2">The sequence shown here is derived from an EMBL/GenBank/DDBJ whole genome shotgun (WGS) entry which is preliminary data.</text>
</comment>
<evidence type="ECO:0000313" key="2">
    <source>
        <dbReference type="EMBL" id="MBW0562390.1"/>
    </source>
</evidence>
<keyword evidence="1" id="KW-1133">Transmembrane helix</keyword>
<dbReference type="InterPro" id="IPR012337">
    <property type="entry name" value="RNaseH-like_sf"/>
</dbReference>
<name>A0A9Q3JIY2_9BASI</name>
<dbReference type="InterPro" id="IPR036397">
    <property type="entry name" value="RNaseH_sf"/>
</dbReference>
<dbReference type="GO" id="GO:0003676">
    <property type="term" value="F:nucleic acid binding"/>
    <property type="evidence" value="ECO:0007669"/>
    <property type="project" value="InterPro"/>
</dbReference>
<dbReference type="SUPFAM" id="SSF53098">
    <property type="entry name" value="Ribonuclease H-like"/>
    <property type="match status" value="1"/>
</dbReference>
<evidence type="ECO:0000313" key="3">
    <source>
        <dbReference type="Proteomes" id="UP000765509"/>
    </source>
</evidence>
<dbReference type="Gene3D" id="3.30.420.10">
    <property type="entry name" value="Ribonuclease H-like superfamily/Ribonuclease H"/>
    <property type="match status" value="1"/>
</dbReference>
<organism evidence="2 3">
    <name type="scientific">Austropuccinia psidii MF-1</name>
    <dbReference type="NCBI Taxonomy" id="1389203"/>
    <lineage>
        <taxon>Eukaryota</taxon>
        <taxon>Fungi</taxon>
        <taxon>Dikarya</taxon>
        <taxon>Basidiomycota</taxon>
        <taxon>Pucciniomycotina</taxon>
        <taxon>Pucciniomycetes</taxon>
        <taxon>Pucciniales</taxon>
        <taxon>Sphaerophragmiaceae</taxon>
        <taxon>Austropuccinia</taxon>
    </lineage>
</organism>
<dbReference type="Proteomes" id="UP000765509">
    <property type="component" value="Unassembled WGS sequence"/>
</dbReference>
<accession>A0A9Q3JIY2</accession>
<keyword evidence="3" id="KW-1185">Reference proteome</keyword>
<evidence type="ECO:0000256" key="1">
    <source>
        <dbReference type="SAM" id="Phobius"/>
    </source>
</evidence>
<protein>
    <submittedName>
        <fullName evidence="2">Uncharacterized protein</fullName>
    </submittedName>
</protein>
<reference evidence="2" key="1">
    <citation type="submission" date="2021-03" db="EMBL/GenBank/DDBJ databases">
        <title>Draft genome sequence of rust myrtle Austropuccinia psidii MF-1, a brazilian biotype.</title>
        <authorList>
            <person name="Quecine M.C."/>
            <person name="Pachon D.M.R."/>
            <person name="Bonatelli M.L."/>
            <person name="Correr F.H."/>
            <person name="Franceschini L.M."/>
            <person name="Leite T.F."/>
            <person name="Margarido G.R.A."/>
            <person name="Almeida C.A."/>
            <person name="Ferrarezi J.A."/>
            <person name="Labate C.A."/>
        </authorList>
    </citation>
    <scope>NUCLEOTIDE SEQUENCE</scope>
    <source>
        <strain evidence="2">MF-1</strain>
    </source>
</reference>
<keyword evidence="1" id="KW-0472">Membrane</keyword>
<keyword evidence="1" id="KW-0812">Transmembrane</keyword>
<feature type="transmembrane region" description="Helical" evidence="1">
    <location>
        <begin position="12"/>
        <end position="29"/>
    </location>
</feature>
<sequence length="141" mass="16800">MFSPFHKDDTAIDTAIMILTYLLATKAYYRNIISDRDPKFASALWINPHNMFRTKLSLSTAYHHQEDGLEERMRKNLEEMILQFCAYGLEFKESYFLLMICVLEYQPLTWHIRNQSINQLVKHLQCQKKVGAQYYLMKPLK</sequence>
<dbReference type="EMBL" id="AVOT02072480">
    <property type="protein sequence ID" value="MBW0562390.1"/>
    <property type="molecule type" value="Genomic_DNA"/>
</dbReference>
<gene>
    <name evidence="2" type="ORF">O181_102105</name>
</gene>
<dbReference type="AlphaFoldDB" id="A0A9Q3JIY2"/>